<protein>
    <submittedName>
        <fullName evidence="1">Uncharacterized protein</fullName>
    </submittedName>
</protein>
<reference evidence="1" key="1">
    <citation type="journal article" date="2015" name="Nature">
        <title>Complex archaea that bridge the gap between prokaryotes and eukaryotes.</title>
        <authorList>
            <person name="Spang A."/>
            <person name="Saw J.H."/>
            <person name="Jorgensen S.L."/>
            <person name="Zaremba-Niedzwiedzka K."/>
            <person name="Martijn J."/>
            <person name="Lind A.E."/>
            <person name="van Eijk R."/>
            <person name="Schleper C."/>
            <person name="Guy L."/>
            <person name="Ettema T.J."/>
        </authorList>
    </citation>
    <scope>NUCLEOTIDE SEQUENCE</scope>
</reference>
<proteinExistence type="predicted"/>
<evidence type="ECO:0000313" key="1">
    <source>
        <dbReference type="EMBL" id="KKN98863.1"/>
    </source>
</evidence>
<organism evidence="1">
    <name type="scientific">marine sediment metagenome</name>
    <dbReference type="NCBI Taxonomy" id="412755"/>
    <lineage>
        <taxon>unclassified sequences</taxon>
        <taxon>metagenomes</taxon>
        <taxon>ecological metagenomes</taxon>
    </lineage>
</organism>
<accession>A0A0F9Y2I2</accession>
<sequence>MAIVNVSLDTTIRQVILTINGILVSANEVSINKYVFDDGDESISFSYTIENVDGSGMRERRQFSLPSPTTPASEAGAAVDDNGLVSKSVLDQKKAAAGLAKFLKPDKKIE</sequence>
<comment type="caution">
    <text evidence="1">The sequence shown here is derived from an EMBL/GenBank/DDBJ whole genome shotgun (WGS) entry which is preliminary data.</text>
</comment>
<gene>
    <name evidence="1" type="ORF">LCGC14_0141040</name>
</gene>
<dbReference type="EMBL" id="LAZR01000049">
    <property type="protein sequence ID" value="KKN98863.1"/>
    <property type="molecule type" value="Genomic_DNA"/>
</dbReference>
<dbReference type="AlphaFoldDB" id="A0A0F9Y2I2"/>
<name>A0A0F9Y2I2_9ZZZZ</name>